<proteinExistence type="predicted"/>
<dbReference type="Proteomes" id="UP001225644">
    <property type="component" value="Unassembled WGS sequence"/>
</dbReference>
<organism evidence="1 2">
    <name type="scientific">Desulfofundulus luciae</name>
    <dbReference type="NCBI Taxonomy" id="74702"/>
    <lineage>
        <taxon>Bacteria</taxon>
        <taxon>Bacillati</taxon>
        <taxon>Bacillota</taxon>
        <taxon>Clostridia</taxon>
        <taxon>Eubacteriales</taxon>
        <taxon>Peptococcaceae</taxon>
        <taxon>Desulfofundulus</taxon>
    </lineage>
</organism>
<reference evidence="1 2" key="1">
    <citation type="submission" date="2023-07" db="EMBL/GenBank/DDBJ databases">
        <title>Genomic Encyclopedia of Type Strains, Phase IV (KMG-IV): sequencing the most valuable type-strain genomes for metagenomic binning, comparative biology and taxonomic classification.</title>
        <authorList>
            <person name="Goeker M."/>
        </authorList>
    </citation>
    <scope>NUCLEOTIDE SEQUENCE [LARGE SCALE GENOMIC DNA]</scope>
    <source>
        <strain evidence="1 2">DSM 12396</strain>
    </source>
</reference>
<dbReference type="EMBL" id="JAUSUX010000008">
    <property type="protein sequence ID" value="MDQ0286243.1"/>
    <property type="molecule type" value="Genomic_DNA"/>
</dbReference>
<protein>
    <submittedName>
        <fullName evidence="1">Uncharacterized protein</fullName>
    </submittedName>
</protein>
<evidence type="ECO:0000313" key="2">
    <source>
        <dbReference type="Proteomes" id="UP001225644"/>
    </source>
</evidence>
<accession>A0ABU0B0J2</accession>
<name>A0ABU0B0J2_9FIRM</name>
<sequence length="29" mass="3054">MAASITPPVAAKMALVPVDRPWGWSNSPC</sequence>
<evidence type="ECO:0000313" key="1">
    <source>
        <dbReference type="EMBL" id="MDQ0286243.1"/>
    </source>
</evidence>
<keyword evidence="2" id="KW-1185">Reference proteome</keyword>
<comment type="caution">
    <text evidence="1">The sequence shown here is derived from an EMBL/GenBank/DDBJ whole genome shotgun (WGS) entry which is preliminary data.</text>
</comment>
<gene>
    <name evidence="1" type="ORF">J2Z49_001355</name>
</gene>